<feature type="transmembrane region" description="Helical" evidence="10">
    <location>
        <begin position="70"/>
        <end position="87"/>
    </location>
</feature>
<dbReference type="EMBL" id="CM001368">
    <property type="protein sequence ID" value="EHJ48918.1"/>
    <property type="molecule type" value="Genomic_DNA"/>
</dbReference>
<dbReference type="GO" id="GO:0005886">
    <property type="term" value="C:plasma membrane"/>
    <property type="evidence" value="ECO:0007669"/>
    <property type="project" value="UniProtKB-SubCell"/>
</dbReference>
<feature type="transmembrane region" description="Helical" evidence="10">
    <location>
        <begin position="48"/>
        <end position="64"/>
    </location>
</feature>
<dbReference type="PANTHER" id="PTHR13285:SF23">
    <property type="entry name" value="TEICHOIC ACID D-ALANYLTRANSFERASE"/>
    <property type="match status" value="1"/>
</dbReference>
<feature type="transmembrane region" description="Helical" evidence="10">
    <location>
        <begin position="99"/>
        <end position="120"/>
    </location>
</feature>
<keyword evidence="4 9" id="KW-0808">Transferase</keyword>
<feature type="transmembrane region" description="Helical" evidence="10">
    <location>
        <begin position="140"/>
        <end position="161"/>
    </location>
</feature>
<dbReference type="PANTHER" id="PTHR13285">
    <property type="entry name" value="ACYLTRANSFERASE"/>
    <property type="match status" value="1"/>
</dbReference>
<dbReference type="InterPro" id="IPR051085">
    <property type="entry name" value="MB_O-acyltransferase"/>
</dbReference>
<evidence type="ECO:0000256" key="2">
    <source>
        <dbReference type="ARBA" id="ARBA00010323"/>
    </source>
</evidence>
<feature type="transmembrane region" description="Helical" evidence="10">
    <location>
        <begin position="431"/>
        <end position="449"/>
    </location>
</feature>
<evidence type="ECO:0000256" key="6">
    <source>
        <dbReference type="ARBA" id="ARBA00022989"/>
    </source>
</evidence>
<keyword evidence="7 9" id="KW-0472">Membrane</keyword>
<keyword evidence="3 9" id="KW-1003">Cell membrane</keyword>
<dbReference type="Proteomes" id="UP000004662">
    <property type="component" value="Chromosome"/>
</dbReference>
<feature type="transmembrane region" description="Helical" evidence="10">
    <location>
        <begin position="20"/>
        <end position="41"/>
    </location>
</feature>
<comment type="subcellular location">
    <subcellularLocation>
        <location evidence="1">Cell membrane</location>
        <topology evidence="1">Multi-pass membrane protein</topology>
    </subcellularLocation>
</comment>
<feature type="transmembrane region" description="Helical" evidence="10">
    <location>
        <begin position="470"/>
        <end position="492"/>
    </location>
</feature>
<evidence type="ECO:0000313" key="12">
    <source>
        <dbReference type="Proteomes" id="UP000004662"/>
    </source>
</evidence>
<accession>G7QBQ5</accession>
<organism evidence="11 12">
    <name type="scientific">Solidesulfovibrio carbinoliphilus subsp. oakridgensis</name>
    <dbReference type="NCBI Taxonomy" id="694327"/>
    <lineage>
        <taxon>Bacteria</taxon>
        <taxon>Pseudomonadati</taxon>
        <taxon>Thermodesulfobacteriota</taxon>
        <taxon>Desulfovibrionia</taxon>
        <taxon>Desulfovibrionales</taxon>
        <taxon>Desulfovibrionaceae</taxon>
        <taxon>Solidesulfovibrio</taxon>
    </lineage>
</organism>
<dbReference type="InterPro" id="IPR024194">
    <property type="entry name" value="Ac/AlaTfrase_AlgI/DltB"/>
</dbReference>
<dbReference type="eggNOG" id="COG1696">
    <property type="taxonomic scope" value="Bacteria"/>
</dbReference>
<evidence type="ECO:0000256" key="9">
    <source>
        <dbReference type="PIRNR" id="PIRNR016636"/>
    </source>
</evidence>
<sequence length="504" mass="57115">MLPGAWPPGIENPYPTHTIMVFSSASFLFYFLPIVLAVYFACISFGRLRNWILLAASLFFYTWGEGEYVLIMLLSTVTNYFLGIWVYKAHERSDAKRQVAVAIAFNLLLLVIFKYTNFLVANLNLLLGHFGLPQLVIGQVHLPIGISFFTFHCISYIMDIYRRQTPPQMSLPNTALYISLFPQLVAGPIVRYKDIVAQITHRTVGIERFSKGINRFIIGLGKKVLIANVVGLPADKIFAIPAEHLTTPIAWFGIVCYTLQIYFDFSGYSDMAIGLGHMFGFKFMENFNYPYVSRSIQEFWRRWHISLSTWFRDYLYIPLGGNRAGTARMYFNLVMVFFLCGLWHGASWNFVIWGMFHGFFSVLERFPLGKRLTQGSPLLAHAYTMLVVMVAWVFFRAESLPVALSYLKAMAGFAHGSGVEWHMGLFLNPKVVIVLVAAVLGATPLVPWIKGLRERRLAARRLGPAALDDGLEALVSLVFMPVVFVLCAMSLASGTHNPFIYFQF</sequence>
<feature type="transmembrane region" description="Helical" evidence="10">
    <location>
        <begin position="378"/>
        <end position="395"/>
    </location>
</feature>
<evidence type="ECO:0000256" key="10">
    <source>
        <dbReference type="SAM" id="Phobius"/>
    </source>
</evidence>
<comment type="similarity">
    <text evidence="2 9">Belongs to the membrane-bound acyltransferase family.</text>
</comment>
<gene>
    <name evidence="11" type="ORF">DFW101_2916</name>
</gene>
<keyword evidence="12" id="KW-1185">Reference proteome</keyword>
<dbReference type="AlphaFoldDB" id="G7QBQ5"/>
<evidence type="ECO:0000256" key="1">
    <source>
        <dbReference type="ARBA" id="ARBA00004651"/>
    </source>
</evidence>
<evidence type="ECO:0000256" key="4">
    <source>
        <dbReference type="ARBA" id="ARBA00022679"/>
    </source>
</evidence>
<protein>
    <submittedName>
        <fullName evidence="11">Membrane bound O-acyl transferase MBOAT family protein</fullName>
    </submittedName>
</protein>
<evidence type="ECO:0000256" key="7">
    <source>
        <dbReference type="ARBA" id="ARBA00023136"/>
    </source>
</evidence>
<reference evidence="12" key="1">
    <citation type="journal article" date="2015" name="Genome Announc.">
        <title>High-Quality Draft Genome Sequence of Desulfovibrio carbinoliphilus FW-101-2B, an Organic Acid-Oxidizing Sulfate-Reducing Bacterium Isolated from Uranium(VI)-Contaminated Groundwater.</title>
        <authorList>
            <person name="Ramsay B.D."/>
            <person name="Hwang C."/>
            <person name="Woo H.L."/>
            <person name="Carroll S.L."/>
            <person name="Lucas S."/>
            <person name="Han J."/>
            <person name="Lapidus A.L."/>
            <person name="Cheng J.F."/>
            <person name="Goodwin L.A."/>
            <person name="Pitluck S."/>
            <person name="Peters L."/>
            <person name="Chertkov O."/>
            <person name="Held B."/>
            <person name="Detter J.C."/>
            <person name="Han C.S."/>
            <person name="Tapia R."/>
            <person name="Land M.L."/>
            <person name="Hauser L.J."/>
            <person name="Kyrpides N.C."/>
            <person name="Ivanova N.N."/>
            <person name="Mikhailova N."/>
            <person name="Pagani I."/>
            <person name="Woyke T."/>
            <person name="Arkin A.P."/>
            <person name="Dehal P."/>
            <person name="Chivian D."/>
            <person name="Criddle C.S."/>
            <person name="Wu W."/>
            <person name="Chakraborty R."/>
            <person name="Hazen T.C."/>
            <person name="Fields M.W."/>
        </authorList>
    </citation>
    <scope>NUCLEOTIDE SEQUENCE [LARGE SCALE GENOMIC DNA]</scope>
    <source>
        <strain evidence="12">FW-101-2B</strain>
    </source>
</reference>
<evidence type="ECO:0000256" key="8">
    <source>
        <dbReference type="ARBA" id="ARBA00023315"/>
    </source>
</evidence>
<dbReference type="PIRSF" id="PIRSF016636">
    <property type="entry name" value="AlgI_DltB"/>
    <property type="match status" value="1"/>
</dbReference>
<dbReference type="STRING" id="694327.DFW101_2916"/>
<evidence type="ECO:0000256" key="3">
    <source>
        <dbReference type="ARBA" id="ARBA00022475"/>
    </source>
</evidence>
<dbReference type="GO" id="GO:0042121">
    <property type="term" value="P:alginic acid biosynthetic process"/>
    <property type="evidence" value="ECO:0007669"/>
    <property type="project" value="InterPro"/>
</dbReference>
<dbReference type="Pfam" id="PF03062">
    <property type="entry name" value="MBOAT"/>
    <property type="match status" value="1"/>
</dbReference>
<dbReference type="InterPro" id="IPR004299">
    <property type="entry name" value="MBOAT_fam"/>
</dbReference>
<dbReference type="GO" id="GO:0016746">
    <property type="term" value="F:acyltransferase activity"/>
    <property type="evidence" value="ECO:0007669"/>
    <property type="project" value="UniProtKB-KW"/>
</dbReference>
<dbReference type="PIRSF" id="PIRSF500217">
    <property type="entry name" value="AlgI"/>
    <property type="match status" value="1"/>
</dbReference>
<keyword evidence="5 10" id="KW-0812">Transmembrane</keyword>
<feature type="transmembrane region" description="Helical" evidence="10">
    <location>
        <begin position="327"/>
        <end position="344"/>
    </location>
</feature>
<evidence type="ECO:0000256" key="5">
    <source>
        <dbReference type="ARBA" id="ARBA00022692"/>
    </source>
</evidence>
<proteinExistence type="inferred from homology"/>
<dbReference type="HOGENOM" id="CLU_025255_1_3_7"/>
<name>G7QBQ5_9BACT</name>
<dbReference type="InterPro" id="IPR028362">
    <property type="entry name" value="AlgI"/>
</dbReference>
<keyword evidence="6 10" id="KW-1133">Transmembrane helix</keyword>
<keyword evidence="8 9" id="KW-0012">Acyltransferase</keyword>
<evidence type="ECO:0000313" key="11">
    <source>
        <dbReference type="EMBL" id="EHJ48918.1"/>
    </source>
</evidence>